<dbReference type="GO" id="GO:0006099">
    <property type="term" value="P:tricarboxylic acid cycle"/>
    <property type="evidence" value="ECO:0007669"/>
    <property type="project" value="InterPro"/>
</dbReference>
<evidence type="ECO:0000256" key="9">
    <source>
        <dbReference type="ARBA" id="ARBA00023004"/>
    </source>
</evidence>
<dbReference type="SUPFAM" id="SSF81343">
    <property type="entry name" value="Fumarate reductase respiratory complex transmembrane subunits"/>
    <property type="match status" value="1"/>
</dbReference>
<evidence type="ECO:0000313" key="13">
    <source>
        <dbReference type="EMBL" id="SZF03282.1"/>
    </source>
</evidence>
<dbReference type="GO" id="GO:0009055">
    <property type="term" value="F:electron transfer activity"/>
    <property type="evidence" value="ECO:0007669"/>
    <property type="project" value="InterPro"/>
</dbReference>
<dbReference type="InterPro" id="IPR018495">
    <property type="entry name" value="Succ_DH_cyt_bsu_CS"/>
</dbReference>
<dbReference type="Proteomes" id="UP000275772">
    <property type="component" value="Unassembled WGS sequence"/>
</dbReference>
<dbReference type="FunFam" id="1.20.1300.10:FF:000008">
    <property type="entry name" value="Succinate dehydrogenase cytochrome b560 subunit"/>
    <property type="match status" value="1"/>
</dbReference>
<dbReference type="GO" id="GO:0046872">
    <property type="term" value="F:metal ion binding"/>
    <property type="evidence" value="ECO:0007669"/>
    <property type="project" value="UniProtKB-KW"/>
</dbReference>
<feature type="transmembrane region" description="Helical" evidence="12">
    <location>
        <begin position="119"/>
        <end position="144"/>
    </location>
</feature>
<keyword evidence="7" id="KW-0809">Transit peptide</keyword>
<reference evidence="13 14" key="1">
    <citation type="submission" date="2017-11" db="EMBL/GenBank/DDBJ databases">
        <authorList>
            <person name="Kracher B."/>
        </authorList>
    </citation>
    <scope>NUCLEOTIDE SEQUENCE [LARGE SCALE GENOMIC DNA]</scope>
    <source>
        <strain evidence="13 14">RACE1</strain>
    </source>
</reference>
<evidence type="ECO:0000256" key="7">
    <source>
        <dbReference type="ARBA" id="ARBA00022946"/>
    </source>
</evidence>
<dbReference type="GO" id="GO:0006121">
    <property type="term" value="P:mitochondrial electron transport, succinate to ubiquinone"/>
    <property type="evidence" value="ECO:0007669"/>
    <property type="project" value="TreeGrafter"/>
</dbReference>
<dbReference type="EMBL" id="UNSH01000049">
    <property type="protein sequence ID" value="SZF03282.1"/>
    <property type="molecule type" value="Genomic_DNA"/>
</dbReference>
<name>A0A383UVH3_BLUHO</name>
<dbReference type="InterPro" id="IPR014314">
    <property type="entry name" value="Succ_DH_cytb556"/>
</dbReference>
<keyword evidence="4 12" id="KW-0812">Transmembrane</keyword>
<keyword evidence="6" id="KW-0999">Mitochondrion inner membrane</keyword>
<dbReference type="PANTHER" id="PTHR10978">
    <property type="entry name" value="SUCCINATE DEHYDROGENASE CYTOCHROME B560 SUBUNIT"/>
    <property type="match status" value="1"/>
</dbReference>
<evidence type="ECO:0008006" key="15">
    <source>
        <dbReference type="Google" id="ProtNLM"/>
    </source>
</evidence>
<keyword evidence="11 12" id="KW-0472">Membrane</keyword>
<evidence type="ECO:0000256" key="12">
    <source>
        <dbReference type="SAM" id="Phobius"/>
    </source>
</evidence>
<evidence type="ECO:0000313" key="14">
    <source>
        <dbReference type="Proteomes" id="UP000275772"/>
    </source>
</evidence>
<keyword evidence="9" id="KW-0408">Iron</keyword>
<dbReference type="PANTHER" id="PTHR10978:SF5">
    <property type="entry name" value="SUCCINATE DEHYDROGENASE CYTOCHROME B560 SUBUNIT, MITOCHONDRIAL"/>
    <property type="match status" value="1"/>
</dbReference>
<evidence type="ECO:0000256" key="2">
    <source>
        <dbReference type="ARBA" id="ARBA00007244"/>
    </source>
</evidence>
<evidence type="ECO:0000256" key="1">
    <source>
        <dbReference type="ARBA" id="ARBA00004448"/>
    </source>
</evidence>
<protein>
    <recommendedName>
        <fullName evidence="15">Succinate dehydrogenase subunit C</fullName>
    </recommendedName>
</protein>
<comment type="similarity">
    <text evidence="2">Belongs to the cytochrome b560 family.</text>
</comment>
<dbReference type="AlphaFoldDB" id="A0A383UVH3"/>
<comment type="subcellular location">
    <subcellularLocation>
        <location evidence="1">Mitochondrion inner membrane</location>
        <topology evidence="1">Multi-pass membrane protein</topology>
    </subcellularLocation>
</comment>
<feature type="transmembrane region" description="Helical" evidence="12">
    <location>
        <begin position="84"/>
        <end position="107"/>
    </location>
</feature>
<sequence length="188" mass="20319">MLAQRIAQSSLRKAASTSYPSLPIRTLIPKRATTISLSMQTRLAATQIIKPTENNEVLIAQRKNRPTSPHLTIYRPQITWYLSALNRITGCAVSGGFYLFGLAYLVSPALGWNLGSASLVAAFGALPLAAKIILKSLVALPFTFHSFNGLRHLTWDMGVAFTNQAIIKSGWTVVGLSLASAFGLVAYV</sequence>
<evidence type="ECO:0000256" key="11">
    <source>
        <dbReference type="ARBA" id="ARBA00023136"/>
    </source>
</evidence>
<dbReference type="CDD" id="cd03499">
    <property type="entry name" value="SQR_TypeC_SdhC"/>
    <property type="match status" value="1"/>
</dbReference>
<feature type="transmembrane region" description="Helical" evidence="12">
    <location>
        <begin position="165"/>
        <end position="187"/>
    </location>
</feature>
<dbReference type="VEuPathDB" id="FungiDB:BLGHR1_14074"/>
<dbReference type="InterPro" id="IPR000701">
    <property type="entry name" value="SuccDH_FuR_B_TM-su"/>
</dbReference>
<keyword evidence="8 12" id="KW-1133">Transmembrane helix</keyword>
<organism evidence="13 14">
    <name type="scientific">Blumeria hordei</name>
    <name type="common">Barley powdery mildew</name>
    <name type="synonym">Blumeria graminis f. sp. hordei</name>
    <dbReference type="NCBI Taxonomy" id="2867405"/>
    <lineage>
        <taxon>Eukaryota</taxon>
        <taxon>Fungi</taxon>
        <taxon>Dikarya</taxon>
        <taxon>Ascomycota</taxon>
        <taxon>Pezizomycotina</taxon>
        <taxon>Leotiomycetes</taxon>
        <taxon>Erysiphales</taxon>
        <taxon>Erysiphaceae</taxon>
        <taxon>Blumeria</taxon>
    </lineage>
</organism>
<keyword evidence="5" id="KW-0479">Metal-binding</keyword>
<evidence type="ECO:0000256" key="6">
    <source>
        <dbReference type="ARBA" id="ARBA00022792"/>
    </source>
</evidence>
<evidence type="ECO:0000256" key="10">
    <source>
        <dbReference type="ARBA" id="ARBA00023128"/>
    </source>
</evidence>
<dbReference type="PROSITE" id="PS01001">
    <property type="entry name" value="SDH_CYT_2"/>
    <property type="match status" value="1"/>
</dbReference>
<dbReference type="Pfam" id="PF01127">
    <property type="entry name" value="Sdh_cyt"/>
    <property type="match status" value="1"/>
</dbReference>
<evidence type="ECO:0000256" key="5">
    <source>
        <dbReference type="ARBA" id="ARBA00022723"/>
    </source>
</evidence>
<keyword evidence="10" id="KW-0496">Mitochondrion</keyword>
<accession>A0A383UVH3</accession>
<dbReference type="Gene3D" id="1.20.1300.10">
    <property type="entry name" value="Fumarate reductase/succinate dehydrogenase, transmembrane subunit"/>
    <property type="match status" value="1"/>
</dbReference>
<evidence type="ECO:0000256" key="4">
    <source>
        <dbReference type="ARBA" id="ARBA00022692"/>
    </source>
</evidence>
<evidence type="ECO:0000256" key="8">
    <source>
        <dbReference type="ARBA" id="ARBA00022989"/>
    </source>
</evidence>
<dbReference type="NCBIfam" id="TIGR02970">
    <property type="entry name" value="succ_dehyd_cytB"/>
    <property type="match status" value="1"/>
</dbReference>
<dbReference type="InterPro" id="IPR034804">
    <property type="entry name" value="SQR/QFR_C/D"/>
</dbReference>
<dbReference type="GO" id="GO:0005743">
    <property type="term" value="C:mitochondrial inner membrane"/>
    <property type="evidence" value="ECO:0007669"/>
    <property type="project" value="UniProtKB-SubCell"/>
</dbReference>
<proteinExistence type="inferred from homology"/>
<evidence type="ECO:0000256" key="3">
    <source>
        <dbReference type="ARBA" id="ARBA00022617"/>
    </source>
</evidence>
<keyword evidence="3" id="KW-0349">Heme</keyword>
<gene>
    <name evidence="13" type="ORF">BLGHR1_14074</name>
</gene>